<feature type="region of interest" description="Disordered" evidence="3">
    <location>
        <begin position="335"/>
        <end position="354"/>
    </location>
</feature>
<dbReference type="Proteomes" id="UP000249794">
    <property type="component" value="Unassembled WGS sequence"/>
</dbReference>
<accession>A0A2W4XGG1</accession>
<sequence length="785" mass="85087">MIAIQPKSRQILGVNQQTYQALKASLSLNLRRQLLIAVCDDVSLQQRLANQLEADISKDLNGSKNYIEGFEEGANSLEQIILDPDEGDLPQQVANWVRQTLSSPGRLSRRLSRGMPTDMLPSEPLPILQILGVEQMTHQSAIAQHHFLRSLENVEALLPRLNTSLLIWLPWPWLRTIQQSSPTFWTWRSGVFEFASEYGGEYGNDYDGNSANNYASEAKSSELPAELPADLTTEWTSESSAELTSEPFAATVDSRLTFSGGLYGESLESESAPDADIALAQAAVFEGNLFENQVNVAISASAVEAVTAVDTANAVDNGLEKESADSDHSLEAIAPSSAIQAPVKTPPKSLPETPSSVDDFLAEGLDYRSQIESGVRDLALIEAAIWSYERGLSHLADSDLVTQPARASDHHAANIYLNWSSGLNDLGTLYWLKAQQLIEAQPSIDCMLHSIQLYKEALNKITLAEAPLASADSSSSGLNSGSNSSSAAANSSPASLAEQLYSNMGAVYSMLATYDEPIIYLQQAAAAYLNALLWVSVETASKAYGILQNSLGSVYWYLSHYDQVAVNLNQAIAAYNQALLGYSPQQHPLDYAAVKNNLGIAYWSLAKHEQPALYLNYAIAAYRDALNYRTVEVDPSACATTYNNLALAYWDLSKLDINVIGSEQRIRYQKNAIAAFESVLKISQSTQALSAADASAIYHCLGDMHNQMAALATAPSEVASHLKKSLCNYVRAIEGLAIGDLAFQERLAAIVANVKAHHQKLGLPGQQLALAQVPSALLSEVLVAL</sequence>
<dbReference type="Gene3D" id="1.25.40.10">
    <property type="entry name" value="Tetratricopeptide repeat domain"/>
    <property type="match status" value="1"/>
</dbReference>
<keyword evidence="1" id="KW-0677">Repeat</keyword>
<dbReference type="EMBL" id="QBMP01000083">
    <property type="protein sequence ID" value="PZO56044.1"/>
    <property type="molecule type" value="Genomic_DNA"/>
</dbReference>
<evidence type="ECO:0000256" key="2">
    <source>
        <dbReference type="ARBA" id="ARBA00022803"/>
    </source>
</evidence>
<reference evidence="4 5" key="2">
    <citation type="submission" date="2018-06" db="EMBL/GenBank/DDBJ databases">
        <title>Metagenomic assembly of (sub)arctic Cyanobacteria and their associated microbiome from non-axenic cultures.</title>
        <authorList>
            <person name="Baurain D."/>
        </authorList>
    </citation>
    <scope>NUCLEOTIDE SEQUENCE [LARGE SCALE GENOMIC DNA]</scope>
    <source>
        <strain evidence="4">ULC027bin1</strain>
    </source>
</reference>
<evidence type="ECO:0000313" key="5">
    <source>
        <dbReference type="Proteomes" id="UP000249794"/>
    </source>
</evidence>
<keyword evidence="2" id="KW-0802">TPR repeat</keyword>
<proteinExistence type="predicted"/>
<dbReference type="PANTHER" id="PTHR45641:SF19">
    <property type="entry name" value="NEPHROCYSTIN-3"/>
    <property type="match status" value="1"/>
</dbReference>
<evidence type="ECO:0000256" key="1">
    <source>
        <dbReference type="ARBA" id="ARBA00022737"/>
    </source>
</evidence>
<evidence type="ECO:0000256" key="3">
    <source>
        <dbReference type="SAM" id="MobiDB-lite"/>
    </source>
</evidence>
<gene>
    <name evidence="4" type="ORF">DCF15_09675</name>
</gene>
<evidence type="ECO:0008006" key="6">
    <source>
        <dbReference type="Google" id="ProtNLM"/>
    </source>
</evidence>
<name>A0A2W4XGG1_9CYAN</name>
<dbReference type="PANTHER" id="PTHR45641">
    <property type="entry name" value="TETRATRICOPEPTIDE REPEAT PROTEIN (AFU_ORTHOLOGUE AFUA_6G03870)"/>
    <property type="match status" value="1"/>
</dbReference>
<comment type="caution">
    <text evidence="4">The sequence shown here is derived from an EMBL/GenBank/DDBJ whole genome shotgun (WGS) entry which is preliminary data.</text>
</comment>
<organism evidence="4 5">
    <name type="scientific">Phormidesmis priestleyi</name>
    <dbReference type="NCBI Taxonomy" id="268141"/>
    <lineage>
        <taxon>Bacteria</taxon>
        <taxon>Bacillati</taxon>
        <taxon>Cyanobacteriota</taxon>
        <taxon>Cyanophyceae</taxon>
        <taxon>Leptolyngbyales</taxon>
        <taxon>Leptolyngbyaceae</taxon>
        <taxon>Phormidesmis</taxon>
    </lineage>
</organism>
<evidence type="ECO:0000313" key="4">
    <source>
        <dbReference type="EMBL" id="PZO56044.1"/>
    </source>
</evidence>
<dbReference type="InterPro" id="IPR011990">
    <property type="entry name" value="TPR-like_helical_dom_sf"/>
</dbReference>
<dbReference type="AlphaFoldDB" id="A0A2W4XGG1"/>
<reference evidence="5" key="1">
    <citation type="submission" date="2018-04" db="EMBL/GenBank/DDBJ databases">
        <authorList>
            <person name="Cornet L."/>
        </authorList>
    </citation>
    <scope>NUCLEOTIDE SEQUENCE [LARGE SCALE GENOMIC DNA]</scope>
</reference>
<dbReference type="SUPFAM" id="SSF48452">
    <property type="entry name" value="TPR-like"/>
    <property type="match status" value="1"/>
</dbReference>
<protein>
    <recommendedName>
        <fullName evidence="6">Tetratricopeptide repeat protein</fullName>
    </recommendedName>
</protein>